<comment type="cofactor">
    <cofactor evidence="17">
        <name>Mg(2+)</name>
        <dbReference type="ChEBI" id="CHEBI:18420"/>
    </cofactor>
    <text evidence="17">Binds 1 Mg(2+) ion per subunit.</text>
</comment>
<feature type="binding site" evidence="17">
    <location>
        <position position="181"/>
    </location>
    <ligand>
        <name>FMN</name>
        <dbReference type="ChEBI" id="CHEBI:58210"/>
    </ligand>
</feature>
<evidence type="ECO:0000256" key="1">
    <source>
        <dbReference type="ARBA" id="ARBA00003072"/>
    </source>
</evidence>
<keyword evidence="9 17" id="KW-0479">Metal-binding</keyword>
<comment type="caution">
    <text evidence="17">Lacks conserved residue(s) required for the propagation of feature annotation.</text>
</comment>
<dbReference type="EMBL" id="CP058998">
    <property type="protein sequence ID" value="QLJ52815.1"/>
    <property type="molecule type" value="Genomic_DNA"/>
</dbReference>
<evidence type="ECO:0000256" key="7">
    <source>
        <dbReference type="ARBA" id="ARBA00022643"/>
    </source>
</evidence>
<comment type="function">
    <text evidence="1 17">Catalyzes the CTP-dependent phosphorylation of riboflavin (vitamin B2) to form flavin mononucleotide (FMN).</text>
</comment>
<evidence type="ECO:0000256" key="14">
    <source>
        <dbReference type="ARBA" id="ARBA00030544"/>
    </source>
</evidence>
<dbReference type="GO" id="GO:0008531">
    <property type="term" value="F:riboflavin kinase activity"/>
    <property type="evidence" value="ECO:0007669"/>
    <property type="project" value="InterPro"/>
</dbReference>
<dbReference type="InterPro" id="IPR023602">
    <property type="entry name" value="Riboflavin_kinase_CTP-dep"/>
</dbReference>
<evidence type="ECO:0000256" key="15">
    <source>
        <dbReference type="ARBA" id="ARBA00033116"/>
    </source>
</evidence>
<dbReference type="InterPro" id="IPR039063">
    <property type="entry name" value="RibK_CTP-dep"/>
</dbReference>
<dbReference type="GO" id="GO:0000287">
    <property type="term" value="F:magnesium ion binding"/>
    <property type="evidence" value="ECO:0007669"/>
    <property type="project" value="UniProtKB-UniRule"/>
</dbReference>
<comment type="similarity">
    <text evidence="3 17">Belongs to the archaeal riboflavin kinase family.</text>
</comment>
<keyword evidence="7 17" id="KW-0288">FMN</keyword>
<dbReference type="UniPathway" id="UPA00276">
    <property type="reaction ID" value="UER00929"/>
</dbReference>
<keyword evidence="11 17" id="KW-0418">Kinase</keyword>
<evidence type="ECO:0000259" key="18">
    <source>
        <dbReference type="Pfam" id="PF01982"/>
    </source>
</evidence>
<keyword evidence="20" id="KW-0238">DNA-binding</keyword>
<dbReference type="Gene3D" id="2.40.30.30">
    <property type="entry name" value="Riboflavin kinase-like"/>
    <property type="match status" value="1"/>
</dbReference>
<feature type="binding site" evidence="17">
    <location>
        <position position="125"/>
    </location>
    <ligand>
        <name>Mg(2+)</name>
        <dbReference type="ChEBI" id="CHEBI:18420"/>
    </ligand>
</feature>
<feature type="domain" description="Riboflavin kinase" evidence="18">
    <location>
        <begin position="93"/>
        <end position="211"/>
    </location>
</feature>
<feature type="binding site" evidence="17">
    <location>
        <begin position="96"/>
        <end position="101"/>
    </location>
    <ligand>
        <name>CDP</name>
        <dbReference type="ChEBI" id="CHEBI:58069"/>
    </ligand>
</feature>
<evidence type="ECO:0000256" key="16">
    <source>
        <dbReference type="ARBA" id="ARBA00047857"/>
    </source>
</evidence>
<evidence type="ECO:0000256" key="4">
    <source>
        <dbReference type="ARBA" id="ARBA00011987"/>
    </source>
</evidence>
<feature type="binding site" evidence="17">
    <location>
        <position position="189"/>
    </location>
    <ligand>
        <name>FMN</name>
        <dbReference type="ChEBI" id="CHEBI:58210"/>
    </ligand>
</feature>
<dbReference type="SUPFAM" id="SSF82114">
    <property type="entry name" value="Riboflavin kinase-like"/>
    <property type="match status" value="1"/>
</dbReference>
<evidence type="ECO:0000256" key="2">
    <source>
        <dbReference type="ARBA" id="ARBA00005219"/>
    </source>
</evidence>
<dbReference type="InterPro" id="IPR036390">
    <property type="entry name" value="WH_DNA-bd_sf"/>
</dbReference>
<dbReference type="InterPro" id="IPR036388">
    <property type="entry name" value="WH-like_DNA-bd_sf"/>
</dbReference>
<evidence type="ECO:0000256" key="5">
    <source>
        <dbReference type="ARBA" id="ARBA00017394"/>
    </source>
</evidence>
<organism evidence="20 21">
    <name type="scientific">Fermentimicrarchaeum limneticum</name>
    <dbReference type="NCBI Taxonomy" id="2795018"/>
    <lineage>
        <taxon>Archaea</taxon>
        <taxon>Candidatus Micrarchaeota</taxon>
        <taxon>Candidatus Fermentimicrarchaeales</taxon>
        <taxon>Candidatus Fermentimicrarchaeaceae</taxon>
        <taxon>Candidatus Fermentimicrarchaeum</taxon>
    </lineage>
</organism>
<comment type="pathway">
    <text evidence="2 17">Cofactor biosynthesis; FMN biosynthesis; FMN from riboflavin (CTP route): step 1/1.</text>
</comment>
<evidence type="ECO:0000256" key="9">
    <source>
        <dbReference type="ARBA" id="ARBA00022723"/>
    </source>
</evidence>
<comment type="catalytic activity">
    <reaction evidence="16 17">
        <text>riboflavin + CTP = CDP + FMN + H(+)</text>
        <dbReference type="Rhea" id="RHEA:25021"/>
        <dbReference type="ChEBI" id="CHEBI:15378"/>
        <dbReference type="ChEBI" id="CHEBI:37563"/>
        <dbReference type="ChEBI" id="CHEBI:57986"/>
        <dbReference type="ChEBI" id="CHEBI:58069"/>
        <dbReference type="ChEBI" id="CHEBI:58210"/>
        <dbReference type="EC" id="2.7.1.161"/>
    </reaction>
</comment>
<feature type="binding site" evidence="17">
    <location>
        <position position="127"/>
    </location>
    <ligand>
        <name>Mg(2+)</name>
        <dbReference type="ChEBI" id="CHEBI:18420"/>
    </ligand>
</feature>
<keyword evidence="6 17" id="KW-0285">Flavoprotein</keyword>
<dbReference type="PANTHER" id="PTHR40706">
    <property type="entry name" value="RIBOFLAVIN KINASE"/>
    <property type="match status" value="1"/>
</dbReference>
<gene>
    <name evidence="17" type="primary">ribK</name>
    <name evidence="20" type="ORF">Sv326_0640</name>
</gene>
<keyword evidence="10 17" id="KW-0547">Nucleotide-binding</keyword>
<evidence type="ECO:0000256" key="10">
    <source>
        <dbReference type="ARBA" id="ARBA00022741"/>
    </source>
</evidence>
<evidence type="ECO:0000256" key="3">
    <source>
        <dbReference type="ARBA" id="ARBA00006428"/>
    </source>
</evidence>
<proteinExistence type="inferred from homology"/>
<dbReference type="GO" id="GO:0009398">
    <property type="term" value="P:FMN biosynthetic process"/>
    <property type="evidence" value="ECO:0007669"/>
    <property type="project" value="UniProtKB-UniRule"/>
</dbReference>
<evidence type="ECO:0000313" key="21">
    <source>
        <dbReference type="Proteomes" id="UP000510821"/>
    </source>
</evidence>
<reference evidence="21" key="1">
    <citation type="submission" date="2020-07" db="EMBL/GenBank/DDBJ databases">
        <title>Metabolic diversity and evolutionary history of the archaeal phylum ###Micrarchaeota### uncovered from a freshwater lake metagenome.</title>
        <authorList>
            <person name="Kadnikov V.V."/>
            <person name="Savvichev A.S."/>
            <person name="Mardanov A.V."/>
            <person name="Beletsky A.V."/>
            <person name="Chupakov A.V."/>
            <person name="Kokryatskaya N.M."/>
            <person name="Pimenov N.V."/>
            <person name="Ravin N.V."/>
        </authorList>
    </citation>
    <scope>NUCLEOTIDE SEQUENCE [LARGE SCALE GENOMIC DNA]</scope>
</reference>
<dbReference type="KEGG" id="flt:Sv326_0640"/>
<name>A0A7D6BGU8_FERL1</name>
<dbReference type="Pfam" id="PF12802">
    <property type="entry name" value="MarR_2"/>
    <property type="match status" value="1"/>
</dbReference>
<evidence type="ECO:0000256" key="11">
    <source>
        <dbReference type="ARBA" id="ARBA00022777"/>
    </source>
</evidence>
<protein>
    <recommendedName>
        <fullName evidence="5 17">Riboflavin kinase</fullName>
        <shortName evidence="17">RFK</shortName>
        <ecNumber evidence="4 17">2.7.1.161</ecNumber>
    </recommendedName>
    <alternativeName>
        <fullName evidence="14 17">CTP-dependent riboflavin kinase</fullName>
    </alternativeName>
    <alternativeName>
        <fullName evidence="15 17">CTP:riboflavin 5'-phosphotransferase</fullName>
    </alternativeName>
    <alternativeName>
        <fullName evidence="13 17">Flavokinase</fullName>
    </alternativeName>
</protein>
<dbReference type="InterPro" id="IPR023465">
    <property type="entry name" value="Riboflavin_kinase_dom_sf"/>
</dbReference>
<evidence type="ECO:0000256" key="6">
    <source>
        <dbReference type="ARBA" id="ARBA00022630"/>
    </source>
</evidence>
<dbReference type="GO" id="GO:0000166">
    <property type="term" value="F:nucleotide binding"/>
    <property type="evidence" value="ECO:0007669"/>
    <property type="project" value="UniProtKB-UniRule"/>
</dbReference>
<evidence type="ECO:0000256" key="8">
    <source>
        <dbReference type="ARBA" id="ARBA00022679"/>
    </source>
</evidence>
<keyword evidence="12 17" id="KW-0460">Magnesium</keyword>
<dbReference type="SUPFAM" id="SSF46785">
    <property type="entry name" value="Winged helix' DNA-binding domain"/>
    <property type="match status" value="1"/>
</dbReference>
<dbReference type="PANTHER" id="PTHR40706:SF1">
    <property type="entry name" value="RIBOFLAVIN KINASE"/>
    <property type="match status" value="1"/>
</dbReference>
<keyword evidence="8 17" id="KW-0808">Transferase</keyword>
<feature type="domain" description="HTH marR-type" evidence="19">
    <location>
        <begin position="1"/>
        <end position="58"/>
    </location>
</feature>
<dbReference type="AlphaFoldDB" id="A0A7D6BGU8"/>
<evidence type="ECO:0000256" key="12">
    <source>
        <dbReference type="ARBA" id="ARBA00022842"/>
    </source>
</evidence>
<dbReference type="GO" id="GO:0009231">
    <property type="term" value="P:riboflavin biosynthetic process"/>
    <property type="evidence" value="ECO:0007669"/>
    <property type="project" value="InterPro"/>
</dbReference>
<evidence type="ECO:0000313" key="20">
    <source>
        <dbReference type="EMBL" id="QLJ52815.1"/>
    </source>
</evidence>
<dbReference type="HAMAP" id="MF_01285">
    <property type="entry name" value="Riboflavin_kinase"/>
    <property type="match status" value="1"/>
</dbReference>
<feature type="binding site" evidence="17">
    <location>
        <begin position="194"/>
        <end position="197"/>
    </location>
    <ligand>
        <name>CDP</name>
        <dbReference type="ChEBI" id="CHEBI:58069"/>
    </ligand>
</feature>
<accession>A0A7D6BGU8</accession>
<dbReference type="Gene3D" id="1.10.10.10">
    <property type="entry name" value="Winged helix-like DNA-binding domain superfamily/Winged helix DNA-binding domain"/>
    <property type="match status" value="1"/>
</dbReference>
<evidence type="ECO:0000259" key="19">
    <source>
        <dbReference type="Pfam" id="PF12802"/>
    </source>
</evidence>
<dbReference type="InterPro" id="IPR000835">
    <property type="entry name" value="HTH_MarR-typ"/>
</dbReference>
<evidence type="ECO:0000256" key="13">
    <source>
        <dbReference type="ARBA" id="ARBA00029789"/>
    </source>
</evidence>
<sequence>MKRTYLDLLLLLLQAGGGEDKVFATTGDIARELDISQQSASRWIIELEERGFIERGRSGILLTDKALEELRKVYMIMKSSFDEELPMGISGSVVSGLKDGRYYLSLPHYMKEFSRKLGFTPFPGTLNVLVEDKRRKLMLSRMNGIRIEGLGVGKHVLGSVKCFLVLINGKVEGAVVLPERSHYDSDTIEVVSKYNLRKRLGLKDGSKVSMELIKLAGSRARR</sequence>
<dbReference type="InterPro" id="IPR023470">
    <property type="entry name" value="Riboflavin_kinase_archaeal"/>
</dbReference>
<dbReference type="EC" id="2.7.1.161" evidence="4 17"/>
<dbReference type="GO" id="GO:0003677">
    <property type="term" value="F:DNA binding"/>
    <property type="evidence" value="ECO:0007669"/>
    <property type="project" value="UniProtKB-KW"/>
</dbReference>
<dbReference type="Pfam" id="PF01982">
    <property type="entry name" value="CTP-dep_RFKase"/>
    <property type="match status" value="1"/>
</dbReference>
<dbReference type="Proteomes" id="UP000510821">
    <property type="component" value="Chromosome"/>
</dbReference>
<dbReference type="GO" id="GO:0003700">
    <property type="term" value="F:DNA-binding transcription factor activity"/>
    <property type="evidence" value="ECO:0007669"/>
    <property type="project" value="InterPro"/>
</dbReference>
<evidence type="ECO:0000256" key="17">
    <source>
        <dbReference type="HAMAP-Rule" id="MF_01285"/>
    </source>
</evidence>